<organism evidence="2 3">
    <name type="scientific">Desmophyllum pertusum</name>
    <dbReference type="NCBI Taxonomy" id="174260"/>
    <lineage>
        <taxon>Eukaryota</taxon>
        <taxon>Metazoa</taxon>
        <taxon>Cnidaria</taxon>
        <taxon>Anthozoa</taxon>
        <taxon>Hexacorallia</taxon>
        <taxon>Scleractinia</taxon>
        <taxon>Caryophylliina</taxon>
        <taxon>Caryophylliidae</taxon>
        <taxon>Desmophyllum</taxon>
    </lineage>
</organism>
<keyword evidence="3" id="KW-1185">Reference proteome</keyword>
<evidence type="ECO:0000259" key="1">
    <source>
        <dbReference type="Pfam" id="PF01593"/>
    </source>
</evidence>
<dbReference type="InterPro" id="IPR002937">
    <property type="entry name" value="Amino_oxidase"/>
</dbReference>
<sequence>MKQIKSSVAERVQNDSNFDSIGFKAAFKGFAVFEEACLADDQEILSSSDCLGFIFPYKARGPKGVAVLQMSYAKMHCAVKWGKLFKIKAKEDMDQEILRALRRLFPCVDIPKPLESLYVYWEDGYK</sequence>
<evidence type="ECO:0000313" key="3">
    <source>
        <dbReference type="Proteomes" id="UP001163046"/>
    </source>
</evidence>
<dbReference type="Proteomes" id="UP001163046">
    <property type="component" value="Unassembled WGS sequence"/>
</dbReference>
<accession>A0A9W9ZP51</accession>
<proteinExistence type="predicted"/>
<dbReference type="EMBL" id="MU825881">
    <property type="protein sequence ID" value="KAJ7385308.1"/>
    <property type="molecule type" value="Genomic_DNA"/>
</dbReference>
<reference evidence="2" key="1">
    <citation type="submission" date="2023-01" db="EMBL/GenBank/DDBJ databases">
        <title>Genome assembly of the deep-sea coral Lophelia pertusa.</title>
        <authorList>
            <person name="Herrera S."/>
            <person name="Cordes E."/>
        </authorList>
    </citation>
    <scope>NUCLEOTIDE SEQUENCE</scope>
    <source>
        <strain evidence="2">USNM1676648</strain>
        <tissue evidence="2">Polyp</tissue>
    </source>
</reference>
<dbReference type="Pfam" id="PF01593">
    <property type="entry name" value="Amino_oxidase"/>
    <property type="match status" value="1"/>
</dbReference>
<dbReference type="GO" id="GO:0016491">
    <property type="term" value="F:oxidoreductase activity"/>
    <property type="evidence" value="ECO:0007669"/>
    <property type="project" value="InterPro"/>
</dbReference>
<feature type="domain" description="Amine oxidase" evidence="1">
    <location>
        <begin position="17"/>
        <end position="123"/>
    </location>
</feature>
<comment type="caution">
    <text evidence="2">The sequence shown here is derived from an EMBL/GenBank/DDBJ whole genome shotgun (WGS) entry which is preliminary data.</text>
</comment>
<evidence type="ECO:0000313" key="2">
    <source>
        <dbReference type="EMBL" id="KAJ7385308.1"/>
    </source>
</evidence>
<name>A0A9W9ZP51_9CNID</name>
<dbReference type="AlphaFoldDB" id="A0A9W9ZP51"/>
<protein>
    <recommendedName>
        <fullName evidence="1">Amine oxidase domain-containing protein</fullName>
    </recommendedName>
</protein>
<dbReference type="OrthoDB" id="10456660at2759"/>
<gene>
    <name evidence="2" type="ORF">OS493_016382</name>
</gene>